<gene>
    <name evidence="1" type="ORF">OPT61_g8238</name>
</gene>
<comment type="caution">
    <text evidence="1">The sequence shown here is derived from an EMBL/GenBank/DDBJ whole genome shotgun (WGS) entry which is preliminary data.</text>
</comment>
<proteinExistence type="predicted"/>
<evidence type="ECO:0000313" key="2">
    <source>
        <dbReference type="Proteomes" id="UP001153331"/>
    </source>
</evidence>
<accession>A0ACC2HZ27</accession>
<evidence type="ECO:0000313" key="1">
    <source>
        <dbReference type="EMBL" id="KAJ8108347.1"/>
    </source>
</evidence>
<reference evidence="1" key="1">
    <citation type="submission" date="2022-11" db="EMBL/GenBank/DDBJ databases">
        <title>Genome Sequence of Boeremia exigua.</title>
        <authorList>
            <person name="Buettner E."/>
        </authorList>
    </citation>
    <scope>NUCLEOTIDE SEQUENCE</scope>
    <source>
        <strain evidence="1">CU02</strain>
    </source>
</reference>
<dbReference type="EMBL" id="JAPHNI010000762">
    <property type="protein sequence ID" value="KAJ8108347.1"/>
    <property type="molecule type" value="Genomic_DNA"/>
</dbReference>
<sequence length="725" mass="78973">MLLSFSWLLALLVEICAAQDTCSEPASRLYLPDPPYSNYIYFDCHSSSHVVVTSPSPDSNLSVIGPRLLVAWPAGNSGLVVYFEPSDGVNGTLTPALQNSTSSGETLDPIYVPVDSSSPRVGISGAINLNVPANLTLPIFGSIRTVRDFAEGSSVLDPDVQGGHRFSLSDNNGATVERTWFDNVTTTTLTFTPMDGAQPVSIDSGSNHLLFGAGTYQFNASFNYPQLEQLNQTEVLKPQSVDLIQQQPDQTTSLAFLSYENKLLAGTWRFNTYFGRDSMTSLLLMQSVLSEGENGAIEAVIGAVLERINRTDGTVCHEEVIGDYATYLNLKDNITSTEPRCDYKMVDTDYLLPIAMQRYFVDTETGQQRSNVFFNTTATFLVENDGLTYEKLAEITIQKILNATAAFAAEGGQTVENLIHLRETEPVGEWRDSNNGLGGGRIPYDVNAALVPAGLRAIAALSRAGFFEEYPEWGETAERYAQVWEDSTLQFFEVTVPQSQAVSLVEEYVAAGNLSVPSNVGNITADVTYYGVALNGSITPPGSSCASSLAVPVMNTDDCFRHFFLNTTEQTQLSAFLNQTADHILNPFPAGLASDVGLFVANPAYSGSSAFAANFTRGDYHGTVVWGWQLAMMGAGLARQLGRCSGEGVPDFCSDEALYSKVLSAYNRLWDIIEANESQLSSEVWSWNYDNGFQATPLGTFVPTESNIRQLWSLTFLAVGRQNFE</sequence>
<organism evidence="1 2">
    <name type="scientific">Boeremia exigua</name>
    <dbReference type="NCBI Taxonomy" id="749465"/>
    <lineage>
        <taxon>Eukaryota</taxon>
        <taxon>Fungi</taxon>
        <taxon>Dikarya</taxon>
        <taxon>Ascomycota</taxon>
        <taxon>Pezizomycotina</taxon>
        <taxon>Dothideomycetes</taxon>
        <taxon>Pleosporomycetidae</taxon>
        <taxon>Pleosporales</taxon>
        <taxon>Pleosporineae</taxon>
        <taxon>Didymellaceae</taxon>
        <taxon>Boeremia</taxon>
    </lineage>
</organism>
<protein>
    <submittedName>
        <fullName evidence="1">Uncharacterized protein</fullName>
    </submittedName>
</protein>
<keyword evidence="2" id="KW-1185">Reference proteome</keyword>
<dbReference type="Proteomes" id="UP001153331">
    <property type="component" value="Unassembled WGS sequence"/>
</dbReference>
<name>A0ACC2HZ27_9PLEO</name>